<dbReference type="RefSeq" id="WP_377098876.1">
    <property type="nucleotide sequence ID" value="NZ_JBHTHU010000005.1"/>
</dbReference>
<dbReference type="Proteomes" id="UP001596958">
    <property type="component" value="Unassembled WGS sequence"/>
</dbReference>
<reference evidence="2" key="1">
    <citation type="journal article" date="2019" name="Int. J. Syst. Evol. Microbiol.">
        <title>The Global Catalogue of Microorganisms (GCM) 10K type strain sequencing project: providing services to taxonomists for standard genome sequencing and annotation.</title>
        <authorList>
            <consortium name="The Broad Institute Genomics Platform"/>
            <consortium name="The Broad Institute Genome Sequencing Center for Infectious Disease"/>
            <person name="Wu L."/>
            <person name="Ma J."/>
        </authorList>
    </citation>
    <scope>NUCLEOTIDE SEQUENCE [LARGE SCALE GENOMIC DNA]</scope>
    <source>
        <strain evidence="2">CCUG 63418</strain>
    </source>
</reference>
<accession>A0ABW2YUA1</accession>
<evidence type="ECO:0000313" key="2">
    <source>
        <dbReference type="Proteomes" id="UP001596958"/>
    </source>
</evidence>
<dbReference type="EMBL" id="JBHTHU010000005">
    <property type="protein sequence ID" value="MFD0750008.1"/>
    <property type="molecule type" value="Genomic_DNA"/>
</dbReference>
<organism evidence="1 2">
    <name type="scientific">Mucilaginibacter calamicampi</name>
    <dbReference type="NCBI Taxonomy" id="1302352"/>
    <lineage>
        <taxon>Bacteria</taxon>
        <taxon>Pseudomonadati</taxon>
        <taxon>Bacteroidota</taxon>
        <taxon>Sphingobacteriia</taxon>
        <taxon>Sphingobacteriales</taxon>
        <taxon>Sphingobacteriaceae</taxon>
        <taxon>Mucilaginibacter</taxon>
    </lineage>
</organism>
<name>A0ABW2YUA1_9SPHI</name>
<comment type="caution">
    <text evidence="1">The sequence shown here is derived from an EMBL/GenBank/DDBJ whole genome shotgun (WGS) entry which is preliminary data.</text>
</comment>
<sequence>MPNTWGFSQSFWDCANVVADKLRRATIEKENTVNFIWIITGDWWAKLYIYQLSGELDGNDFKAKANWLAVARQG</sequence>
<protein>
    <submittedName>
        <fullName evidence="1">Uncharacterized protein</fullName>
    </submittedName>
</protein>
<keyword evidence="2" id="KW-1185">Reference proteome</keyword>
<proteinExistence type="predicted"/>
<evidence type="ECO:0000313" key="1">
    <source>
        <dbReference type="EMBL" id="MFD0750008.1"/>
    </source>
</evidence>
<gene>
    <name evidence="1" type="ORF">ACFQZS_07635</name>
</gene>